<gene>
    <name evidence="7" type="ORF">I6G80_14440</name>
</gene>
<name>A0AB37GGE3_BACLI</name>
<evidence type="ECO:0000256" key="5">
    <source>
        <dbReference type="ARBA" id="ARBA00049880"/>
    </source>
</evidence>
<evidence type="ECO:0000256" key="1">
    <source>
        <dbReference type="ARBA" id="ARBA00022491"/>
    </source>
</evidence>
<dbReference type="Pfam" id="PF00583">
    <property type="entry name" value="Acetyltransf_1"/>
    <property type="match status" value="1"/>
</dbReference>
<proteinExistence type="predicted"/>
<dbReference type="GO" id="GO:0016747">
    <property type="term" value="F:acyltransferase activity, transferring groups other than amino-acyl groups"/>
    <property type="evidence" value="ECO:0007669"/>
    <property type="project" value="InterPro"/>
</dbReference>
<evidence type="ECO:0000259" key="6">
    <source>
        <dbReference type="PROSITE" id="PS51186"/>
    </source>
</evidence>
<dbReference type="RefSeq" id="WP_080989157.1">
    <property type="nucleotide sequence ID" value="NZ_CP065647.1"/>
</dbReference>
<keyword evidence="2" id="KW-1277">Toxin-antitoxin system</keyword>
<keyword evidence="1" id="KW-0678">Repressor</keyword>
<dbReference type="PROSITE" id="PS51186">
    <property type="entry name" value="GNAT"/>
    <property type="match status" value="1"/>
</dbReference>
<dbReference type="EMBL" id="CP065647">
    <property type="protein sequence ID" value="QPR71046.1"/>
    <property type="molecule type" value="Genomic_DNA"/>
</dbReference>
<dbReference type="Proteomes" id="UP000595038">
    <property type="component" value="Chromosome"/>
</dbReference>
<dbReference type="AlphaFoldDB" id="A0AB37GGE3"/>
<dbReference type="PANTHER" id="PTHR36449">
    <property type="entry name" value="ACETYLTRANSFERASE-RELATED"/>
    <property type="match status" value="1"/>
</dbReference>
<dbReference type="Gene3D" id="3.40.630.30">
    <property type="match status" value="1"/>
</dbReference>
<evidence type="ECO:0000313" key="7">
    <source>
        <dbReference type="EMBL" id="QPR71046.1"/>
    </source>
</evidence>
<reference evidence="7 8" key="1">
    <citation type="submission" date="2020-12" db="EMBL/GenBank/DDBJ databases">
        <title>FDA dAtabase for Regulatory Grade micrObial Sequences (FDA-ARGOS): Supporting development and validation of Infectious Disease Dx tests.</title>
        <authorList>
            <person name="Nelson B."/>
            <person name="Plummer A."/>
            <person name="Tallon L."/>
            <person name="Sadzewicz L."/>
            <person name="Zhao X."/>
            <person name="Boylan J."/>
            <person name="Ott S."/>
            <person name="Bowen H."/>
            <person name="Vavikolanu K."/>
            <person name="Mehta A."/>
            <person name="Aluvathingal J."/>
            <person name="Nadendla S."/>
            <person name="Myers T."/>
            <person name="Yan Y."/>
            <person name="Sichtig H."/>
        </authorList>
    </citation>
    <scope>NUCLEOTIDE SEQUENCE [LARGE SCALE GENOMIC DNA]</scope>
    <source>
        <strain evidence="7 8">FDAARGOS_923</strain>
    </source>
</reference>
<evidence type="ECO:0000256" key="4">
    <source>
        <dbReference type="ARBA" id="ARBA00023315"/>
    </source>
</evidence>
<accession>A0AB37GGE3</accession>
<dbReference type="InterPro" id="IPR000182">
    <property type="entry name" value="GNAT_dom"/>
</dbReference>
<keyword evidence="3" id="KW-0808">Transferase</keyword>
<evidence type="ECO:0000256" key="3">
    <source>
        <dbReference type="ARBA" id="ARBA00022679"/>
    </source>
</evidence>
<sequence length="184" mass="21410">MGNKKIDLSKIKVRLIQVTDHQIIQNFKCGNSTIENYLKQDAYYDTIDSFSSTSLVFYKEDEKEDLVGFFTLKNEPLRISIPSDELYHNSSLEIARIAVDEKHQEHGFGTVMINTIKTLAQTTNQRFVTLDALIERYDWYVKRGFEAFIENEAKRSNKDGLVYMYSDLLDEKAINAYLEDEQIV</sequence>
<keyword evidence="4" id="KW-0012">Acyltransferase</keyword>
<dbReference type="SUPFAM" id="SSF55729">
    <property type="entry name" value="Acyl-CoA N-acyltransferases (Nat)"/>
    <property type="match status" value="1"/>
</dbReference>
<organism evidence="7 8">
    <name type="scientific">Bacillus licheniformis</name>
    <dbReference type="NCBI Taxonomy" id="1402"/>
    <lineage>
        <taxon>Bacteria</taxon>
        <taxon>Bacillati</taxon>
        <taxon>Bacillota</taxon>
        <taxon>Bacilli</taxon>
        <taxon>Bacillales</taxon>
        <taxon>Bacillaceae</taxon>
        <taxon>Bacillus</taxon>
    </lineage>
</organism>
<comment type="catalytic activity">
    <reaction evidence="5">
        <text>glycyl-tRNA(Gly) + acetyl-CoA = N-acetylglycyl-tRNA(Gly) + CoA + H(+)</text>
        <dbReference type="Rhea" id="RHEA:81867"/>
        <dbReference type="Rhea" id="RHEA-COMP:9683"/>
        <dbReference type="Rhea" id="RHEA-COMP:19766"/>
        <dbReference type="ChEBI" id="CHEBI:15378"/>
        <dbReference type="ChEBI" id="CHEBI:57287"/>
        <dbReference type="ChEBI" id="CHEBI:57288"/>
        <dbReference type="ChEBI" id="CHEBI:78522"/>
        <dbReference type="ChEBI" id="CHEBI:232036"/>
    </reaction>
</comment>
<feature type="domain" description="N-acetyltransferase" evidence="6">
    <location>
        <begin position="11"/>
        <end position="169"/>
    </location>
</feature>
<dbReference type="CDD" id="cd04301">
    <property type="entry name" value="NAT_SF"/>
    <property type="match status" value="1"/>
</dbReference>
<dbReference type="PANTHER" id="PTHR36449:SF1">
    <property type="entry name" value="ACETYLTRANSFERASE"/>
    <property type="match status" value="1"/>
</dbReference>
<dbReference type="InterPro" id="IPR016181">
    <property type="entry name" value="Acyl_CoA_acyltransferase"/>
</dbReference>
<evidence type="ECO:0000256" key="2">
    <source>
        <dbReference type="ARBA" id="ARBA00022649"/>
    </source>
</evidence>
<evidence type="ECO:0000313" key="8">
    <source>
        <dbReference type="Proteomes" id="UP000595038"/>
    </source>
</evidence>
<protein>
    <submittedName>
        <fullName evidence="7">GNAT family N-acetyltransferase</fullName>
    </submittedName>
</protein>